<dbReference type="EMBL" id="JJPO01000142">
    <property type="protein sequence ID" value="KKG69930.1"/>
    <property type="molecule type" value="Genomic_DNA"/>
</dbReference>
<evidence type="ECO:0000256" key="1">
    <source>
        <dbReference type="SAM" id="Phobius"/>
    </source>
</evidence>
<dbReference type="EMBL" id="JJQN01000022">
    <property type="protein sequence ID" value="KKH62363.1"/>
    <property type="molecule type" value="Genomic_DNA"/>
</dbReference>
<dbReference type="Proteomes" id="UP000034001">
    <property type="component" value="Unassembled WGS sequence"/>
</dbReference>
<evidence type="ECO:0000313" key="9">
    <source>
        <dbReference type="Proteomes" id="UP000034578"/>
    </source>
</evidence>
<keyword evidence="1" id="KW-0812">Transmembrane</keyword>
<dbReference type="EMBL" id="JJOS01000046">
    <property type="protein sequence ID" value="KKG03669.1"/>
    <property type="molecule type" value="Genomic_DNA"/>
</dbReference>
<feature type="transmembrane region" description="Helical" evidence="1">
    <location>
        <begin position="112"/>
        <end position="133"/>
    </location>
</feature>
<name>A0A0F8PIB3_METMZ</name>
<proteinExistence type="predicted"/>
<protein>
    <submittedName>
        <fullName evidence="4">Uncharacterized protein</fullName>
    </submittedName>
</protein>
<dbReference type="Proteomes" id="UP000034578">
    <property type="component" value="Unassembled WGS sequence"/>
</dbReference>
<dbReference type="Proteomes" id="UP000034152">
    <property type="component" value="Unassembled WGS sequence"/>
</dbReference>
<evidence type="ECO:0000313" key="5">
    <source>
        <dbReference type="EMBL" id="KKH90014.1"/>
    </source>
</evidence>
<feature type="transmembrane region" description="Helical" evidence="1">
    <location>
        <begin position="145"/>
        <end position="164"/>
    </location>
</feature>
<reference evidence="6 7" key="1">
    <citation type="journal article" date="2015" name="ISME J.">
        <title>Genomic and phenotypic differentiation among Methanosarcina mazei populations from Columbia River sediment.</title>
        <authorList>
            <person name="Youngblut N.D."/>
            <person name="Wirth J.S."/>
            <person name="Henriksen J.R."/>
            <person name="Smith M."/>
            <person name="Simon H."/>
            <person name="Metcalf W.W."/>
            <person name="Whitaker R.J."/>
        </authorList>
    </citation>
    <scope>NUCLEOTIDE SEQUENCE [LARGE SCALE GENOMIC DNA]</scope>
    <source>
        <strain evidence="4 8">1.H.A.2.6</strain>
        <strain evidence="5 7">1.H.M.2.1</strain>
        <strain evidence="2 9">2.F.A.2.4</strain>
        <strain evidence="3 6">3.H.A.2.1</strain>
    </source>
</reference>
<organism evidence="4 8">
    <name type="scientific">Methanosarcina mazei</name>
    <name type="common">Methanosarcina frisia</name>
    <dbReference type="NCBI Taxonomy" id="2209"/>
    <lineage>
        <taxon>Archaea</taxon>
        <taxon>Methanobacteriati</taxon>
        <taxon>Methanobacteriota</taxon>
        <taxon>Stenosarchaea group</taxon>
        <taxon>Methanomicrobia</taxon>
        <taxon>Methanosarcinales</taxon>
        <taxon>Methanosarcinaceae</taxon>
        <taxon>Methanosarcina</taxon>
    </lineage>
</organism>
<keyword evidence="9" id="KW-1185">Reference proteome</keyword>
<dbReference type="PATRIC" id="fig|2209.43.peg.2851"/>
<evidence type="ECO:0000313" key="2">
    <source>
        <dbReference type="EMBL" id="KKG03669.1"/>
    </source>
</evidence>
<comment type="caution">
    <text evidence="4">The sequence shown here is derived from an EMBL/GenBank/DDBJ whole genome shotgun (WGS) entry which is preliminary data.</text>
</comment>
<evidence type="ECO:0000313" key="6">
    <source>
        <dbReference type="Proteomes" id="UP000034001"/>
    </source>
</evidence>
<evidence type="ECO:0000313" key="8">
    <source>
        <dbReference type="Proteomes" id="UP000034450"/>
    </source>
</evidence>
<feature type="transmembrane region" description="Helical" evidence="1">
    <location>
        <begin position="21"/>
        <end position="40"/>
    </location>
</feature>
<evidence type="ECO:0000313" key="4">
    <source>
        <dbReference type="EMBL" id="KKH62363.1"/>
    </source>
</evidence>
<keyword evidence="1" id="KW-0472">Membrane</keyword>
<dbReference type="Proteomes" id="UP000034450">
    <property type="component" value="Unassembled WGS sequence"/>
</dbReference>
<dbReference type="AlphaFoldDB" id="A0A0F8PIB3"/>
<evidence type="ECO:0000313" key="7">
    <source>
        <dbReference type="Proteomes" id="UP000034152"/>
    </source>
</evidence>
<accession>A0A0F8PIB3</accession>
<gene>
    <name evidence="2" type="ORF">DU47_16510</name>
    <name evidence="3" type="ORF">DU63_13005</name>
    <name evidence="4" type="ORF">DU74_03650</name>
    <name evidence="5" type="ORF">DU80_15290</name>
</gene>
<evidence type="ECO:0000313" key="3">
    <source>
        <dbReference type="EMBL" id="KKG69930.1"/>
    </source>
</evidence>
<keyword evidence="1" id="KW-1133">Transmembrane helix</keyword>
<feature type="transmembrane region" description="Helical" evidence="1">
    <location>
        <begin position="184"/>
        <end position="204"/>
    </location>
</feature>
<dbReference type="EMBL" id="JJQU01000029">
    <property type="protein sequence ID" value="KKH90014.1"/>
    <property type="molecule type" value="Genomic_DNA"/>
</dbReference>
<sequence length="216" mass="24560">MNTFLIENQNAGVCRMKNYKYISGVSKLCIFVMAVSIYFFPIATYTDSILGQNLDISLYNTKIKMSTYGWLTGGEDLTEEVLYTQLFSDYTGKPIDKVPDYATVPIYLNMKIPMFADIWLFLIVFLGISLFFSQNRFVALASGAILLYYAVITVYTFEIIRLTVQNISFSSLITGIPIDMNGSTYIFKLGYGVYCAVISACIVIKDNFPSRFKIRW</sequence>